<keyword evidence="1" id="KW-0472">Membrane</keyword>
<keyword evidence="3" id="KW-1185">Reference proteome</keyword>
<dbReference type="EMBL" id="JAXOFX010000007">
    <property type="protein sequence ID" value="MDZ5472578.1"/>
    <property type="molecule type" value="Genomic_DNA"/>
</dbReference>
<dbReference type="Proteomes" id="UP001290455">
    <property type="component" value="Unassembled WGS sequence"/>
</dbReference>
<evidence type="ECO:0000256" key="1">
    <source>
        <dbReference type="SAM" id="Phobius"/>
    </source>
</evidence>
<feature type="transmembrane region" description="Helical" evidence="1">
    <location>
        <begin position="195"/>
        <end position="213"/>
    </location>
</feature>
<feature type="transmembrane region" description="Helical" evidence="1">
    <location>
        <begin position="171"/>
        <end position="189"/>
    </location>
</feature>
<name>A0ABU5IZJ4_9BACI</name>
<dbReference type="InterPro" id="IPR010288">
    <property type="entry name" value="EcsB_ABC"/>
</dbReference>
<feature type="transmembrane region" description="Helical" evidence="1">
    <location>
        <begin position="30"/>
        <end position="50"/>
    </location>
</feature>
<keyword evidence="1" id="KW-1133">Transmembrane helix</keyword>
<gene>
    <name evidence="2" type="ORF">SM124_12530</name>
</gene>
<feature type="transmembrane region" description="Helical" evidence="1">
    <location>
        <begin position="62"/>
        <end position="82"/>
    </location>
</feature>
<dbReference type="RefSeq" id="WP_322446876.1">
    <property type="nucleotide sequence ID" value="NZ_JAXOFX010000007.1"/>
</dbReference>
<evidence type="ECO:0000313" key="3">
    <source>
        <dbReference type="Proteomes" id="UP001290455"/>
    </source>
</evidence>
<dbReference type="Pfam" id="PF05975">
    <property type="entry name" value="EcsB"/>
    <property type="match status" value="1"/>
</dbReference>
<feature type="transmembrane region" description="Helical" evidence="1">
    <location>
        <begin position="103"/>
        <end position="127"/>
    </location>
</feature>
<organism evidence="2 3">
    <name type="scientific">Robertmurraya mangrovi</name>
    <dbReference type="NCBI Taxonomy" id="3098077"/>
    <lineage>
        <taxon>Bacteria</taxon>
        <taxon>Bacillati</taxon>
        <taxon>Bacillota</taxon>
        <taxon>Bacilli</taxon>
        <taxon>Bacillales</taxon>
        <taxon>Bacillaceae</taxon>
        <taxon>Robertmurraya</taxon>
    </lineage>
</organism>
<feature type="transmembrane region" description="Helical" evidence="1">
    <location>
        <begin position="320"/>
        <end position="340"/>
    </location>
</feature>
<keyword evidence="1" id="KW-0812">Transmembrane</keyword>
<reference evidence="2 3" key="1">
    <citation type="submission" date="2023-11" db="EMBL/GenBank/DDBJ databases">
        <title>Bacillus jintuensis, isolated from a mudflat on the Beibu Gulf coast.</title>
        <authorList>
            <person name="Li M."/>
        </authorList>
    </citation>
    <scope>NUCLEOTIDE SEQUENCE [LARGE SCALE GENOMIC DNA]</scope>
    <source>
        <strain evidence="2 3">31A1R</strain>
    </source>
</reference>
<feature type="transmembrane region" description="Helical" evidence="1">
    <location>
        <begin position="139"/>
        <end position="159"/>
    </location>
</feature>
<feature type="transmembrane region" description="Helical" evidence="1">
    <location>
        <begin position="292"/>
        <end position="314"/>
    </location>
</feature>
<proteinExistence type="predicted"/>
<accession>A0ABU5IZJ4</accession>
<comment type="caution">
    <text evidence="2">The sequence shown here is derived from an EMBL/GenBank/DDBJ whole genome shotgun (WGS) entry which is preliminary data.</text>
</comment>
<evidence type="ECO:0000313" key="2">
    <source>
        <dbReference type="EMBL" id="MDZ5472578.1"/>
    </source>
</evidence>
<sequence length="388" mass="46260">MNSLELFFARVRSEWKFQYGVIRSIADWTIILYILIPWLAVLAMVYRSWWIETPQWLVGSPLSLFFLVGYLIAWSGSFRTFISEGDRVFLIKNRKLFLSLKQWGMYYTLIIQFLLIGFFTVMCIPFFIKNYGLTGEEIIYYFLLFFGLNVFLMYVKICLRNIQRNIFRKVIGIFYFFTIGAISYIIYGLWLNKFFLFLLLIIIVTFTVAIFYYKKTLNRTSLFDTQLQTEKEEKLKYISAIYQLSYEIEKTSKVSRSKPLFFRHSKTIFKDRNARNAYIELFIKIFIRNKSYWQTFLQMIFVTASALIIVPPIWIKVLLFGGFIFMLYYWLSIVWERIIVSHPLFKKYKNDDSYFNAKRKTVNAVISIAVIGLAVVVTFGMMIISSYM</sequence>
<protein>
    <submittedName>
        <fullName evidence="2">ABC transporter permease</fullName>
    </submittedName>
</protein>
<feature type="transmembrane region" description="Helical" evidence="1">
    <location>
        <begin position="361"/>
        <end position="384"/>
    </location>
</feature>